<accession>A0A6C2YVY3</accession>
<dbReference type="RefSeq" id="WP_162660591.1">
    <property type="nucleotide sequence ID" value="NZ_LR593887.1"/>
</dbReference>
<dbReference type="EMBL" id="LR593887">
    <property type="protein sequence ID" value="VTS08410.1"/>
    <property type="molecule type" value="Genomic_DNA"/>
</dbReference>
<proteinExistence type="predicted"/>
<dbReference type="AlphaFoldDB" id="A0A6C2YVY3"/>
<name>A0A6C2YVY3_9BACT</name>
<protein>
    <submittedName>
        <fullName evidence="1">Uncharacterized protein</fullName>
    </submittedName>
</protein>
<evidence type="ECO:0000313" key="1">
    <source>
        <dbReference type="EMBL" id="VIP05527.1"/>
    </source>
</evidence>
<reference evidence="1" key="1">
    <citation type="submission" date="2019-04" db="EMBL/GenBank/DDBJ databases">
        <authorList>
            <consortium name="Science for Life Laboratories"/>
        </authorList>
    </citation>
    <scope>NUCLEOTIDE SEQUENCE</scope>
    <source>
        <strain evidence="1">MBLW1</strain>
    </source>
</reference>
<dbReference type="InParanoid" id="A0A6C2YVY3"/>
<evidence type="ECO:0000313" key="2">
    <source>
        <dbReference type="Proteomes" id="UP000464378"/>
    </source>
</evidence>
<gene>
    <name evidence="1" type="ORF">GMBLW1_36660</name>
</gene>
<dbReference type="KEGG" id="tim:GMBLW1_36660"/>
<dbReference type="Proteomes" id="UP000464378">
    <property type="component" value="Chromosome"/>
</dbReference>
<keyword evidence="2" id="KW-1185">Reference proteome</keyword>
<dbReference type="EMBL" id="LR586016">
    <property type="protein sequence ID" value="VIP05527.1"/>
    <property type="molecule type" value="Genomic_DNA"/>
</dbReference>
<sequence length="380" mass="42716">MTRWNWIAATYRLHPEVEIRRIPDLSPIERDRLGKGLDPEIHAVIWPKLGVLRSVKAICGRTLAILDWALSANRLPPESAALLSVAQGQPLEQWLQRLVIAEILEVESQGRWSSGPSVAAWAESPLGTDSLSAQALRYAACLPVSDPHELSARLYFFQRRPVSPTLEAKWPHLPLQTPQWLSDRIPADWSAVPIRREDGWQHLLPPRPGPKPRHTTWKLYVSTTPEQLIAHLPAMLQTLAEQPLTAAKIVCTAAGLQRPDHFVAYFAEQAELRDAAKRLRIRFDGLPGTGIPFTASAGVPWLGWGVDPPRLRPRTDQHEPESWRLWLTNRLALAIVQAKSRQDAAQSPQSAVDFALLRIRAEGVDPQLWLPLAEWMENHA</sequence>
<organism evidence="1">
    <name type="scientific">Tuwongella immobilis</name>
    <dbReference type="NCBI Taxonomy" id="692036"/>
    <lineage>
        <taxon>Bacteria</taxon>
        <taxon>Pseudomonadati</taxon>
        <taxon>Planctomycetota</taxon>
        <taxon>Planctomycetia</taxon>
        <taxon>Gemmatales</taxon>
        <taxon>Gemmataceae</taxon>
        <taxon>Tuwongella</taxon>
    </lineage>
</organism>